<dbReference type="InterPro" id="IPR036396">
    <property type="entry name" value="Cyt_P450_sf"/>
</dbReference>
<protein>
    <submittedName>
        <fullName evidence="9">Cytochrome P450</fullName>
    </submittedName>
</protein>
<dbReference type="InterPro" id="IPR002401">
    <property type="entry name" value="Cyt_P450_E_grp-I"/>
</dbReference>
<evidence type="ECO:0000256" key="1">
    <source>
        <dbReference type="ARBA" id="ARBA00001971"/>
    </source>
</evidence>
<keyword evidence="4" id="KW-0349">Heme</keyword>
<reference evidence="9" key="1">
    <citation type="submission" date="2020-11" db="EMBL/GenBank/DDBJ databases">
        <authorList>
            <consortium name="DOE Joint Genome Institute"/>
            <person name="Ahrendt S."/>
            <person name="Riley R."/>
            <person name="Andreopoulos W."/>
            <person name="Labutti K."/>
            <person name="Pangilinan J."/>
            <person name="Ruiz-Duenas F.J."/>
            <person name="Barrasa J.M."/>
            <person name="Sanchez-Garcia M."/>
            <person name="Camarero S."/>
            <person name="Miyauchi S."/>
            <person name="Serrano A."/>
            <person name="Linde D."/>
            <person name="Babiker R."/>
            <person name="Drula E."/>
            <person name="Ayuso-Fernandez I."/>
            <person name="Pacheco R."/>
            <person name="Padilla G."/>
            <person name="Ferreira P."/>
            <person name="Barriuso J."/>
            <person name="Kellner H."/>
            <person name="Castanera R."/>
            <person name="Alfaro M."/>
            <person name="Ramirez L."/>
            <person name="Pisabarro A.G."/>
            <person name="Kuo A."/>
            <person name="Tritt A."/>
            <person name="Lipzen A."/>
            <person name="He G."/>
            <person name="Yan M."/>
            <person name="Ng V."/>
            <person name="Cullen D."/>
            <person name="Martin F."/>
            <person name="Rosso M.-N."/>
            <person name="Henrissat B."/>
            <person name="Hibbett D."/>
            <person name="Martinez A.T."/>
            <person name="Grigoriev I.V."/>
        </authorList>
    </citation>
    <scope>NUCLEOTIDE SEQUENCE</scope>
    <source>
        <strain evidence="9">AH 40177</strain>
    </source>
</reference>
<dbReference type="GO" id="GO:0016705">
    <property type="term" value="F:oxidoreductase activity, acting on paired donors, with incorporation or reduction of molecular oxygen"/>
    <property type="evidence" value="ECO:0007669"/>
    <property type="project" value="InterPro"/>
</dbReference>
<keyword evidence="10" id="KW-1185">Reference proteome</keyword>
<dbReference type="GO" id="GO:0004497">
    <property type="term" value="F:monooxygenase activity"/>
    <property type="evidence" value="ECO:0007669"/>
    <property type="project" value="UniProtKB-KW"/>
</dbReference>
<dbReference type="InterPro" id="IPR001128">
    <property type="entry name" value="Cyt_P450"/>
</dbReference>
<dbReference type="PRINTS" id="PR00463">
    <property type="entry name" value="EP450I"/>
</dbReference>
<comment type="cofactor">
    <cofactor evidence="1">
        <name>heme</name>
        <dbReference type="ChEBI" id="CHEBI:30413"/>
    </cofactor>
</comment>
<name>A0A9P5PN30_9AGAR</name>
<feature type="non-terminal residue" evidence="9">
    <location>
        <position position="301"/>
    </location>
</feature>
<evidence type="ECO:0000256" key="5">
    <source>
        <dbReference type="ARBA" id="ARBA00022723"/>
    </source>
</evidence>
<proteinExistence type="inferred from homology"/>
<accession>A0A9P5PN30</accession>
<dbReference type="GO" id="GO:0016020">
    <property type="term" value="C:membrane"/>
    <property type="evidence" value="ECO:0007669"/>
    <property type="project" value="UniProtKB-SubCell"/>
</dbReference>
<dbReference type="PANTHER" id="PTHR46300:SF4">
    <property type="entry name" value="CYTOCHROME P450 98A3"/>
    <property type="match status" value="1"/>
</dbReference>
<keyword evidence="6" id="KW-0560">Oxidoreductase</keyword>
<evidence type="ECO:0000313" key="9">
    <source>
        <dbReference type="EMBL" id="KAF9066358.1"/>
    </source>
</evidence>
<keyword evidence="7" id="KW-0408">Iron</keyword>
<comment type="caution">
    <text evidence="9">The sequence shown here is derived from an EMBL/GenBank/DDBJ whole genome shotgun (WGS) entry which is preliminary data.</text>
</comment>
<comment type="pathway">
    <text evidence="2">Secondary metabolite biosynthesis.</text>
</comment>
<keyword evidence="5" id="KW-0479">Metal-binding</keyword>
<evidence type="ECO:0000256" key="6">
    <source>
        <dbReference type="ARBA" id="ARBA00023002"/>
    </source>
</evidence>
<evidence type="ECO:0000256" key="3">
    <source>
        <dbReference type="ARBA" id="ARBA00010617"/>
    </source>
</evidence>
<organism evidence="9 10">
    <name type="scientific">Rhodocollybia butyracea</name>
    <dbReference type="NCBI Taxonomy" id="206335"/>
    <lineage>
        <taxon>Eukaryota</taxon>
        <taxon>Fungi</taxon>
        <taxon>Dikarya</taxon>
        <taxon>Basidiomycota</taxon>
        <taxon>Agaricomycotina</taxon>
        <taxon>Agaricomycetes</taxon>
        <taxon>Agaricomycetidae</taxon>
        <taxon>Agaricales</taxon>
        <taxon>Marasmiineae</taxon>
        <taxon>Omphalotaceae</taxon>
        <taxon>Rhodocollybia</taxon>
    </lineage>
</organism>
<comment type="similarity">
    <text evidence="3">Belongs to the cytochrome P450 family.</text>
</comment>
<gene>
    <name evidence="9" type="ORF">BDP27DRAFT_1365764</name>
</gene>
<dbReference type="GO" id="GO:0005506">
    <property type="term" value="F:iron ion binding"/>
    <property type="evidence" value="ECO:0007669"/>
    <property type="project" value="InterPro"/>
</dbReference>
<dbReference type="GO" id="GO:0020037">
    <property type="term" value="F:heme binding"/>
    <property type="evidence" value="ECO:0007669"/>
    <property type="project" value="InterPro"/>
</dbReference>
<evidence type="ECO:0000256" key="2">
    <source>
        <dbReference type="ARBA" id="ARBA00005179"/>
    </source>
</evidence>
<dbReference type="EMBL" id="JADNRY010000089">
    <property type="protein sequence ID" value="KAF9066358.1"/>
    <property type="molecule type" value="Genomic_DNA"/>
</dbReference>
<evidence type="ECO:0000256" key="7">
    <source>
        <dbReference type="ARBA" id="ARBA00023004"/>
    </source>
</evidence>
<evidence type="ECO:0000256" key="4">
    <source>
        <dbReference type="ARBA" id="ARBA00022617"/>
    </source>
</evidence>
<dbReference type="Proteomes" id="UP000772434">
    <property type="component" value="Unassembled WGS sequence"/>
</dbReference>
<evidence type="ECO:0000256" key="8">
    <source>
        <dbReference type="ARBA" id="ARBA00023033"/>
    </source>
</evidence>
<keyword evidence="8" id="KW-0503">Monooxygenase</keyword>
<dbReference type="Pfam" id="PF00067">
    <property type="entry name" value="p450"/>
    <property type="match status" value="2"/>
</dbReference>
<dbReference type="InterPro" id="IPR050364">
    <property type="entry name" value="Cytochrome_P450_fung"/>
</dbReference>
<dbReference type="SUPFAM" id="SSF48264">
    <property type="entry name" value="Cytochrome P450"/>
    <property type="match status" value="1"/>
</dbReference>
<sequence>MPDLWLVVLCILLAGVVFVLLRPKRHHLPVYIGDQEDISKIMGSIEMKRAPWEVFDGLAKKYGPICSFHVGRQPVVVLSSSQLAGDLLEKRGDIYSSRPRLIMANDILGGGLRGVTSPYGDYWRRWRKLQHAGMSARATLAYREHQTLESTVLLRDLLRHPNGYRDIIQRFSASIVISISYGRRASSLEDTVVKANVASIEVLLTPSAPGKFLVDADVQKTYGRRINKECMASRTLEALAEANASTQTAGSIEYALVAIMCYPSVARKVRAELDEVIGRSRLPTFEDEPVLPYLQNFLREL</sequence>
<dbReference type="OrthoDB" id="1055148at2759"/>
<dbReference type="AlphaFoldDB" id="A0A9P5PN30"/>
<evidence type="ECO:0000313" key="10">
    <source>
        <dbReference type="Proteomes" id="UP000772434"/>
    </source>
</evidence>
<dbReference type="PANTHER" id="PTHR46300">
    <property type="entry name" value="P450, PUTATIVE (EUROFUNG)-RELATED-RELATED"/>
    <property type="match status" value="1"/>
</dbReference>
<dbReference type="Gene3D" id="1.10.630.10">
    <property type="entry name" value="Cytochrome P450"/>
    <property type="match status" value="2"/>
</dbReference>